<accession>A0ABX5YK99</accession>
<dbReference type="Proteomes" id="UP000322887">
    <property type="component" value="Chromosome"/>
</dbReference>
<name>A0ABX5YK99_9PLAN</name>
<evidence type="ECO:0000256" key="1">
    <source>
        <dbReference type="SAM" id="Phobius"/>
    </source>
</evidence>
<keyword evidence="3" id="KW-1185">Reference proteome</keyword>
<keyword evidence="1" id="KW-0472">Membrane</keyword>
<sequence>MLQDSGGQAIRISAGIPESIALERTPAMTHKPHFSFKPDQHREPVVNFMTSREFLLGQFILVLVTLIAILLRYLN</sequence>
<evidence type="ECO:0000313" key="3">
    <source>
        <dbReference type="Proteomes" id="UP000322887"/>
    </source>
</evidence>
<dbReference type="EMBL" id="CP042910">
    <property type="protein sequence ID" value="QEG15973.1"/>
    <property type="molecule type" value="Genomic_DNA"/>
</dbReference>
<keyword evidence="1" id="KW-0812">Transmembrane</keyword>
<proteinExistence type="predicted"/>
<gene>
    <name evidence="2" type="ORF">GmarT_18340</name>
</gene>
<protein>
    <submittedName>
        <fullName evidence="2">Uncharacterized protein</fullName>
    </submittedName>
</protein>
<keyword evidence="1" id="KW-1133">Transmembrane helix</keyword>
<feature type="transmembrane region" description="Helical" evidence="1">
    <location>
        <begin position="54"/>
        <end position="74"/>
    </location>
</feature>
<evidence type="ECO:0000313" key="2">
    <source>
        <dbReference type="EMBL" id="QEG15973.1"/>
    </source>
</evidence>
<organism evidence="2 3">
    <name type="scientific">Gimesia maris</name>
    <dbReference type="NCBI Taxonomy" id="122"/>
    <lineage>
        <taxon>Bacteria</taxon>
        <taxon>Pseudomonadati</taxon>
        <taxon>Planctomycetota</taxon>
        <taxon>Planctomycetia</taxon>
        <taxon>Planctomycetales</taxon>
        <taxon>Planctomycetaceae</taxon>
        <taxon>Gimesia</taxon>
    </lineage>
</organism>
<reference evidence="2 3" key="1">
    <citation type="submission" date="2019-08" db="EMBL/GenBank/DDBJ databases">
        <title>Deep-cultivation of Planctomycetes and their phenomic and genomic characterization uncovers novel biology.</title>
        <authorList>
            <person name="Wiegand S."/>
            <person name="Jogler M."/>
            <person name="Boedeker C."/>
            <person name="Pinto D."/>
            <person name="Vollmers J."/>
            <person name="Rivas-Marin E."/>
            <person name="Kohn T."/>
            <person name="Peeters S.H."/>
            <person name="Heuer A."/>
            <person name="Rast P."/>
            <person name="Oberbeckmann S."/>
            <person name="Bunk B."/>
            <person name="Jeske O."/>
            <person name="Meyerdierks A."/>
            <person name="Storesund J.E."/>
            <person name="Kallscheuer N."/>
            <person name="Luecker S."/>
            <person name="Lage O.M."/>
            <person name="Pohl T."/>
            <person name="Merkel B.J."/>
            <person name="Hornburger P."/>
            <person name="Mueller R.-W."/>
            <person name="Bruemmer F."/>
            <person name="Labrenz M."/>
            <person name="Spormann A.M."/>
            <person name="Op den Camp H."/>
            <person name="Overmann J."/>
            <person name="Amann R."/>
            <person name="Jetten M.S.M."/>
            <person name="Mascher T."/>
            <person name="Medema M.H."/>
            <person name="Devos D.P."/>
            <person name="Kaster A.-K."/>
            <person name="Ovreas L."/>
            <person name="Rohde M."/>
            <person name="Galperin M.Y."/>
            <person name="Jogler C."/>
        </authorList>
    </citation>
    <scope>NUCLEOTIDE SEQUENCE [LARGE SCALE GENOMIC DNA]</scope>
    <source>
        <strain evidence="2 3">DSM 8797</strain>
    </source>
</reference>